<dbReference type="GO" id="GO:0009245">
    <property type="term" value="P:lipid A biosynthetic process"/>
    <property type="evidence" value="ECO:0007669"/>
    <property type="project" value="UniProtKB-KW"/>
</dbReference>
<evidence type="ECO:0000313" key="14">
    <source>
        <dbReference type="Proteomes" id="UP000219259"/>
    </source>
</evidence>
<evidence type="ECO:0000256" key="5">
    <source>
        <dbReference type="ARBA" id="ARBA00022556"/>
    </source>
</evidence>
<evidence type="ECO:0000256" key="3">
    <source>
        <dbReference type="ARBA" id="ARBA00022516"/>
    </source>
</evidence>
<organism evidence="13 14">
    <name type="scientific">Tannerella forsythia</name>
    <name type="common">Bacteroides forsythus</name>
    <dbReference type="NCBI Taxonomy" id="28112"/>
    <lineage>
        <taxon>Bacteria</taxon>
        <taxon>Pseudomonadati</taxon>
        <taxon>Bacteroidota</taxon>
        <taxon>Bacteroidia</taxon>
        <taxon>Bacteroidales</taxon>
        <taxon>Tannerellaceae</taxon>
        <taxon>Tannerella</taxon>
    </lineage>
</organism>
<dbReference type="GO" id="GO:0022857">
    <property type="term" value="F:transmembrane transporter activity"/>
    <property type="evidence" value="ECO:0007669"/>
    <property type="project" value="InterPro"/>
</dbReference>
<keyword evidence="10 11" id="KW-0472">Membrane</keyword>
<dbReference type="Gene3D" id="1.10.3730.20">
    <property type="match status" value="1"/>
</dbReference>
<dbReference type="InterPro" id="IPR000620">
    <property type="entry name" value="EamA_dom"/>
</dbReference>
<dbReference type="Proteomes" id="UP000219259">
    <property type="component" value="Unassembled WGS sequence"/>
</dbReference>
<evidence type="ECO:0000256" key="11">
    <source>
        <dbReference type="SAM" id="Phobius"/>
    </source>
</evidence>
<evidence type="ECO:0000313" key="13">
    <source>
        <dbReference type="EMBL" id="PDP42214.1"/>
    </source>
</evidence>
<dbReference type="InterPro" id="IPR000390">
    <property type="entry name" value="Small_drug/metabolite_transptr"/>
</dbReference>
<keyword evidence="3" id="KW-0444">Lipid biosynthesis</keyword>
<dbReference type="Pfam" id="PF00892">
    <property type="entry name" value="EamA"/>
    <property type="match status" value="1"/>
</dbReference>
<proteinExistence type="predicted"/>
<protein>
    <recommendedName>
        <fullName evidence="12">EamA domain-containing protein</fullName>
    </recommendedName>
</protein>
<evidence type="ECO:0000259" key="12">
    <source>
        <dbReference type="Pfam" id="PF00892"/>
    </source>
</evidence>
<evidence type="ECO:0000256" key="9">
    <source>
        <dbReference type="ARBA" id="ARBA00023098"/>
    </source>
</evidence>
<evidence type="ECO:0000256" key="8">
    <source>
        <dbReference type="ARBA" id="ARBA00022989"/>
    </source>
</evidence>
<feature type="transmembrane region" description="Helical" evidence="11">
    <location>
        <begin position="61"/>
        <end position="81"/>
    </location>
</feature>
<keyword evidence="7" id="KW-0448">Lipopolysaccharide biosynthesis</keyword>
<dbReference type="PANTHER" id="PTHR30561:SF9">
    <property type="entry name" value="4-AMINO-4-DEOXY-L-ARABINOSE-PHOSPHOUNDECAPRENOL FLIPPASE SUBUNIT ARNF-RELATED"/>
    <property type="match status" value="1"/>
</dbReference>
<dbReference type="AlphaFoldDB" id="A0A2A6E596"/>
<comment type="subcellular location">
    <subcellularLocation>
        <location evidence="1">Cell membrane</location>
        <topology evidence="1">Multi-pass membrane protein</topology>
    </subcellularLocation>
</comment>
<name>A0A2A6E596_TANFO</name>
<keyword evidence="6 11" id="KW-0812">Transmembrane</keyword>
<dbReference type="GO" id="GO:0005886">
    <property type="term" value="C:plasma membrane"/>
    <property type="evidence" value="ECO:0007669"/>
    <property type="project" value="UniProtKB-SubCell"/>
</dbReference>
<keyword evidence="5" id="KW-0441">Lipid A biosynthesis</keyword>
<evidence type="ECO:0000256" key="10">
    <source>
        <dbReference type="ARBA" id="ARBA00023136"/>
    </source>
</evidence>
<keyword evidence="2" id="KW-1003">Cell membrane</keyword>
<reference evidence="13 14" key="1">
    <citation type="submission" date="2017-09" db="EMBL/GenBank/DDBJ databases">
        <title>Phase variable restriction modification systems are present in the genome sequences of periodontal pathogens Prevotella intermedia, Tannerella forsythia and Porphyromonas gingivalis.</title>
        <authorList>
            <person name="Haigh R.D."/>
            <person name="Crawford L."/>
            <person name="Ralph J."/>
            <person name="Wanford J."/>
            <person name="Vartoukian S.R."/>
            <person name="Hijazib K."/>
            <person name="Wade W."/>
            <person name="Oggioni M.R."/>
        </authorList>
    </citation>
    <scope>NUCLEOTIDE SEQUENCE [LARGE SCALE GENOMIC DNA]</scope>
    <source>
        <strain evidence="13 14">WW11663</strain>
    </source>
</reference>
<gene>
    <name evidence="13" type="ORF">CLI86_13020</name>
</gene>
<dbReference type="PANTHER" id="PTHR30561">
    <property type="entry name" value="SMR FAMILY PROTON-DEPENDENT DRUG EFFLUX TRANSPORTER SUGE"/>
    <property type="match status" value="1"/>
</dbReference>
<evidence type="ECO:0000256" key="4">
    <source>
        <dbReference type="ARBA" id="ARBA00022519"/>
    </source>
</evidence>
<feature type="transmembrane region" description="Helical" evidence="11">
    <location>
        <begin position="87"/>
        <end position="104"/>
    </location>
</feature>
<accession>A0A2A6E596</accession>
<dbReference type="GO" id="GO:0009103">
    <property type="term" value="P:lipopolysaccharide biosynthetic process"/>
    <property type="evidence" value="ECO:0007669"/>
    <property type="project" value="UniProtKB-KW"/>
</dbReference>
<keyword evidence="8 11" id="KW-1133">Transmembrane helix</keyword>
<dbReference type="EMBL" id="NSLJ01000052">
    <property type="protein sequence ID" value="PDP42214.1"/>
    <property type="molecule type" value="Genomic_DNA"/>
</dbReference>
<sequence length="105" mass="12166">MFLVAGQIFLKCAMVEIGTFSWTWKFFRQAMFSWQLLASGLSMVVASFIWFYILKHYELSLAYPLISISYIFGTLAAIFFFHETVPFTRWMGVLLIMGGVVLLTR</sequence>
<evidence type="ECO:0000256" key="7">
    <source>
        <dbReference type="ARBA" id="ARBA00022985"/>
    </source>
</evidence>
<dbReference type="SUPFAM" id="SSF103481">
    <property type="entry name" value="Multidrug resistance efflux transporter EmrE"/>
    <property type="match status" value="1"/>
</dbReference>
<dbReference type="InterPro" id="IPR037185">
    <property type="entry name" value="EmrE-like"/>
</dbReference>
<keyword evidence="9" id="KW-0443">Lipid metabolism</keyword>
<evidence type="ECO:0000256" key="1">
    <source>
        <dbReference type="ARBA" id="ARBA00004651"/>
    </source>
</evidence>
<comment type="caution">
    <text evidence="13">The sequence shown here is derived from an EMBL/GenBank/DDBJ whole genome shotgun (WGS) entry which is preliminary data.</text>
</comment>
<keyword evidence="4" id="KW-0997">Cell inner membrane</keyword>
<evidence type="ECO:0000256" key="2">
    <source>
        <dbReference type="ARBA" id="ARBA00022475"/>
    </source>
</evidence>
<evidence type="ECO:0000256" key="6">
    <source>
        <dbReference type="ARBA" id="ARBA00022692"/>
    </source>
</evidence>
<feature type="transmembrane region" description="Helical" evidence="11">
    <location>
        <begin position="31"/>
        <end position="54"/>
    </location>
</feature>
<feature type="domain" description="EamA" evidence="12">
    <location>
        <begin position="2"/>
        <end position="104"/>
    </location>
</feature>